<reference evidence="8 9" key="2">
    <citation type="journal article" date="2013" name="PLoS Genet.">
        <title>Comparative genome structure, secondary metabolite, and effector coding capacity across Cochliobolus pathogens.</title>
        <authorList>
            <person name="Condon B.J."/>
            <person name="Leng Y."/>
            <person name="Wu D."/>
            <person name="Bushley K.E."/>
            <person name="Ohm R.A."/>
            <person name="Otillar R."/>
            <person name="Martin J."/>
            <person name="Schackwitz W."/>
            <person name="Grimwood J."/>
            <person name="MohdZainudin N."/>
            <person name="Xue C."/>
            <person name="Wang R."/>
            <person name="Manning V.A."/>
            <person name="Dhillon B."/>
            <person name="Tu Z.J."/>
            <person name="Steffenson B.J."/>
            <person name="Salamov A."/>
            <person name="Sun H."/>
            <person name="Lowry S."/>
            <person name="LaButti K."/>
            <person name="Han J."/>
            <person name="Copeland A."/>
            <person name="Lindquist E."/>
            <person name="Barry K."/>
            <person name="Schmutz J."/>
            <person name="Baker S.E."/>
            <person name="Ciuffetti L.M."/>
            <person name="Grigoriev I.V."/>
            <person name="Zhong S."/>
            <person name="Turgeon B.G."/>
        </authorList>
    </citation>
    <scope>NUCLEOTIDE SEQUENCE [LARGE SCALE GENOMIC DNA]</scope>
    <source>
        <strain evidence="9">28A</strain>
    </source>
</reference>
<feature type="transmembrane region" description="Helical" evidence="6">
    <location>
        <begin position="279"/>
        <end position="300"/>
    </location>
</feature>
<dbReference type="PANTHER" id="PTHR33048:SF158">
    <property type="entry name" value="MEMBRANE PROTEIN PTH11-LIKE, PUTATIVE-RELATED"/>
    <property type="match status" value="1"/>
</dbReference>
<evidence type="ECO:0000256" key="1">
    <source>
        <dbReference type="ARBA" id="ARBA00004141"/>
    </source>
</evidence>
<dbReference type="InterPro" id="IPR052337">
    <property type="entry name" value="SAT4-like"/>
</dbReference>
<keyword evidence="4 6" id="KW-0472">Membrane</keyword>
<dbReference type="OrthoDB" id="444631at2759"/>
<dbReference type="AlphaFoldDB" id="R0JZ15"/>
<dbReference type="InterPro" id="IPR049326">
    <property type="entry name" value="Rhodopsin_dom_fungi"/>
</dbReference>
<dbReference type="Pfam" id="PF20684">
    <property type="entry name" value="Fung_rhodopsin"/>
    <property type="match status" value="1"/>
</dbReference>
<evidence type="ECO:0000256" key="2">
    <source>
        <dbReference type="ARBA" id="ARBA00022692"/>
    </source>
</evidence>
<dbReference type="eggNOG" id="ENOG502SPFX">
    <property type="taxonomic scope" value="Eukaryota"/>
</dbReference>
<evidence type="ECO:0000256" key="6">
    <source>
        <dbReference type="SAM" id="Phobius"/>
    </source>
</evidence>
<evidence type="ECO:0000256" key="5">
    <source>
        <dbReference type="ARBA" id="ARBA00038359"/>
    </source>
</evidence>
<feature type="domain" description="Rhodopsin" evidence="7">
    <location>
        <begin position="64"/>
        <end position="296"/>
    </location>
</feature>
<keyword evidence="2 6" id="KW-0812">Transmembrane</keyword>
<dbReference type="EMBL" id="KB908604">
    <property type="protein sequence ID" value="EOA86113.1"/>
    <property type="molecule type" value="Genomic_DNA"/>
</dbReference>
<reference evidence="8 9" key="1">
    <citation type="journal article" date="2012" name="PLoS Pathog.">
        <title>Diverse lifestyles and strategies of plant pathogenesis encoded in the genomes of eighteen Dothideomycetes fungi.</title>
        <authorList>
            <person name="Ohm R.A."/>
            <person name="Feau N."/>
            <person name="Henrissat B."/>
            <person name="Schoch C.L."/>
            <person name="Horwitz B.A."/>
            <person name="Barry K.W."/>
            <person name="Condon B.J."/>
            <person name="Copeland A.C."/>
            <person name="Dhillon B."/>
            <person name="Glaser F."/>
            <person name="Hesse C.N."/>
            <person name="Kosti I."/>
            <person name="LaButti K."/>
            <person name="Lindquist E.A."/>
            <person name="Lucas S."/>
            <person name="Salamov A.A."/>
            <person name="Bradshaw R.E."/>
            <person name="Ciuffetti L."/>
            <person name="Hamelin R.C."/>
            <person name="Kema G.H.J."/>
            <person name="Lawrence C."/>
            <person name="Scott J.A."/>
            <person name="Spatafora J.W."/>
            <person name="Turgeon B.G."/>
            <person name="de Wit P.J.G.M."/>
            <person name="Zhong S."/>
            <person name="Goodwin S.B."/>
            <person name="Grigoriev I.V."/>
        </authorList>
    </citation>
    <scope>NUCLEOTIDE SEQUENCE [LARGE SCALE GENOMIC DNA]</scope>
    <source>
        <strain evidence="9">28A</strain>
    </source>
</reference>
<feature type="transmembrane region" description="Helical" evidence="6">
    <location>
        <begin position="47"/>
        <end position="68"/>
    </location>
</feature>
<protein>
    <recommendedName>
        <fullName evidence="7">Rhodopsin domain-containing protein</fullName>
    </recommendedName>
</protein>
<keyword evidence="9" id="KW-1185">Reference proteome</keyword>
<gene>
    <name evidence="8" type="ORF">SETTUDRAFT_28509</name>
</gene>
<feature type="transmembrane region" description="Helical" evidence="6">
    <location>
        <begin position="160"/>
        <end position="185"/>
    </location>
</feature>
<comment type="similarity">
    <text evidence="5">Belongs to the SAT4 family.</text>
</comment>
<name>R0JZ15_EXST2</name>
<dbReference type="PANTHER" id="PTHR33048">
    <property type="entry name" value="PTH11-LIKE INTEGRAL MEMBRANE PROTEIN (AFU_ORTHOLOGUE AFUA_5G11245)"/>
    <property type="match status" value="1"/>
</dbReference>
<dbReference type="GO" id="GO:0016020">
    <property type="term" value="C:membrane"/>
    <property type="evidence" value="ECO:0007669"/>
    <property type="project" value="UniProtKB-SubCell"/>
</dbReference>
<sequence>MAATTPAIPLPTGPGGMPGEIWNLPALPPPPGQKSNFVNPDSRDTELIVMNAVFLSATAVAVVVRFVARRSAKDVVGWDGIMCIIATLASAAHSGLMISDLDIGYGKHLWDIRAVTLTRPNLLRLNQLSALYIIAICFAKLSVLLLYFRFFHVVDFTRHLIWFGIFFTLFSSAAFMGHEIAQAMLCMGISAVTNSFCQAVNKVVVIQAAVNVLLDFYILAIPLQQVYKLNMNFQRKLGVAAVFGVGLVACIVSVVRMGWSIRNLNESDHFWAAVLTSEMTIVEINTVIIAPCLVFAPAFVKRSRSGLSSLRTRLVSSGQRTPSKDSLSVIYEGPHDEIRKPEVVPLQFVTATEGYVEPRKPDSVHSR</sequence>
<evidence type="ECO:0000313" key="9">
    <source>
        <dbReference type="Proteomes" id="UP000016935"/>
    </source>
</evidence>
<dbReference type="Proteomes" id="UP000016935">
    <property type="component" value="Unassembled WGS sequence"/>
</dbReference>
<dbReference type="GeneID" id="19403250"/>
<feature type="transmembrane region" description="Helical" evidence="6">
    <location>
        <begin position="239"/>
        <end position="259"/>
    </location>
</feature>
<keyword evidence="3 6" id="KW-1133">Transmembrane helix</keyword>
<accession>R0JZ15</accession>
<dbReference type="STRING" id="671987.R0JZ15"/>
<evidence type="ECO:0000256" key="4">
    <source>
        <dbReference type="ARBA" id="ARBA00023136"/>
    </source>
</evidence>
<dbReference type="HOGENOM" id="CLU_028200_12_8_1"/>
<evidence type="ECO:0000313" key="8">
    <source>
        <dbReference type="EMBL" id="EOA86113.1"/>
    </source>
</evidence>
<organism evidence="8 9">
    <name type="scientific">Exserohilum turcicum (strain 28A)</name>
    <name type="common">Northern leaf blight fungus</name>
    <name type="synonym">Setosphaeria turcica</name>
    <dbReference type="NCBI Taxonomy" id="671987"/>
    <lineage>
        <taxon>Eukaryota</taxon>
        <taxon>Fungi</taxon>
        <taxon>Dikarya</taxon>
        <taxon>Ascomycota</taxon>
        <taxon>Pezizomycotina</taxon>
        <taxon>Dothideomycetes</taxon>
        <taxon>Pleosporomycetidae</taxon>
        <taxon>Pleosporales</taxon>
        <taxon>Pleosporineae</taxon>
        <taxon>Pleosporaceae</taxon>
        <taxon>Exserohilum</taxon>
    </lineage>
</organism>
<evidence type="ECO:0000256" key="3">
    <source>
        <dbReference type="ARBA" id="ARBA00022989"/>
    </source>
</evidence>
<feature type="transmembrane region" description="Helical" evidence="6">
    <location>
        <begin position="129"/>
        <end position="148"/>
    </location>
</feature>
<proteinExistence type="inferred from homology"/>
<feature type="transmembrane region" description="Helical" evidence="6">
    <location>
        <begin position="75"/>
        <end position="98"/>
    </location>
</feature>
<comment type="subcellular location">
    <subcellularLocation>
        <location evidence="1">Membrane</location>
        <topology evidence="1">Multi-pass membrane protein</topology>
    </subcellularLocation>
</comment>
<dbReference type="RefSeq" id="XP_008026080.1">
    <property type="nucleotide sequence ID" value="XM_008027889.1"/>
</dbReference>
<feature type="transmembrane region" description="Helical" evidence="6">
    <location>
        <begin position="205"/>
        <end position="227"/>
    </location>
</feature>
<evidence type="ECO:0000259" key="7">
    <source>
        <dbReference type="Pfam" id="PF20684"/>
    </source>
</evidence>